<organism evidence="1 2">
    <name type="scientific">Citrobacter koseri</name>
    <name type="common">Citrobacter diversus</name>
    <dbReference type="NCBI Taxonomy" id="545"/>
    <lineage>
        <taxon>Bacteria</taxon>
        <taxon>Pseudomonadati</taxon>
        <taxon>Pseudomonadota</taxon>
        <taxon>Gammaproteobacteria</taxon>
        <taxon>Enterobacterales</taxon>
        <taxon>Enterobacteriaceae</taxon>
        <taxon>Citrobacter</taxon>
    </lineage>
</organism>
<accession>A0A2X2WDU2</accession>
<gene>
    <name evidence="1" type="ORF">NCTC10786_04375</name>
</gene>
<proteinExistence type="predicted"/>
<evidence type="ECO:0000313" key="2">
    <source>
        <dbReference type="Proteomes" id="UP000251584"/>
    </source>
</evidence>
<dbReference type="EMBL" id="UAVY01000007">
    <property type="protein sequence ID" value="SQB37617.1"/>
    <property type="molecule type" value="Genomic_DNA"/>
</dbReference>
<dbReference type="Proteomes" id="UP000251584">
    <property type="component" value="Unassembled WGS sequence"/>
</dbReference>
<dbReference type="AlphaFoldDB" id="A0A2X2WDU2"/>
<reference evidence="1 2" key="1">
    <citation type="submission" date="2018-06" db="EMBL/GenBank/DDBJ databases">
        <authorList>
            <consortium name="Pathogen Informatics"/>
            <person name="Doyle S."/>
        </authorList>
    </citation>
    <scope>NUCLEOTIDE SEQUENCE [LARGE SCALE GENOMIC DNA]</scope>
    <source>
        <strain evidence="1 2">NCTC10786</strain>
    </source>
</reference>
<dbReference type="SUPFAM" id="SSF53706">
    <property type="entry name" value="Formate dehydrogenase/DMSO reductase, domains 1-3"/>
    <property type="match status" value="1"/>
</dbReference>
<sequence length="86" mass="10020">MASKPVSWETTSKKASPAFFRRHPVSTLWQYSDYELENIGRLTHPMKYDAVTDTWQAVEWDIAFSGNRRTPAQLRFPGTGRVLYLR</sequence>
<evidence type="ECO:0000313" key="1">
    <source>
        <dbReference type="EMBL" id="SQB37617.1"/>
    </source>
</evidence>
<name>A0A2X2WDU2_CITKO</name>
<protein>
    <submittedName>
        <fullName evidence="1">Putative oxidoreductase</fullName>
    </submittedName>
</protein>